<evidence type="ECO:0000256" key="4">
    <source>
        <dbReference type="SAM" id="MobiDB-lite"/>
    </source>
</evidence>
<gene>
    <name evidence="5" type="ORF">SCF082_LOCUS41873</name>
</gene>
<dbReference type="SUPFAM" id="SSF48403">
    <property type="entry name" value="Ankyrin repeat"/>
    <property type="match status" value="1"/>
</dbReference>
<sequence>AASRYLVWGMHSSYRGHGYSQRASSPELGSALRAVRGLRAATPRAPRAEHVSSGSRAGYAGSARGASPERSSPQKEPWNSHWFSKEESDKRFQRLTCAAKSGSQFPPEPMPPRGPRPATSYRHLHRAGFDRSLSPEREDPRVSRALHAGRPGRHSEPSLAHLLLDAAVTGDPLQLEEVLEHVQLEGRNLGAFLATRNEEDATALHIAANRGHVEVCDLLLQKRADVLATEGHGASPLVLSSSRGHEEVVRLLVRYKAQGHQCDRKGRNALHVAALHNPEIVRLLLQHWPELVATQDHQGYNALAFALTNPSLEAQNDILQTLVRQKCDPHQVDHTGNSPLSYALRAGFTQAISLMLHDPDERGGCQEQLDTIGAQNEELSKQLQEAQREMQSMQEQMKKQVEDLKREAKDKEAAFQAQLELLKKDLKDAQQKAEEAKKAPESKEVQPSLPAESVGETSEMDTQKSDGEKRWEITISKTTEGEKLGLTSTSEDDGKVVCVIGLAEGLLQVWNAKCLATGEPDSVVKLGDWITSCNGVTGNEGIIQEFRSKMTLHMSLFREAGAQQKKRFLEKVRCNGRALRNAPEHLRSDREVAARR</sequence>
<dbReference type="Pfam" id="PF12796">
    <property type="entry name" value="Ank_2"/>
    <property type="match status" value="1"/>
</dbReference>
<keyword evidence="2 3" id="KW-0040">ANK repeat</keyword>
<feature type="region of interest" description="Disordered" evidence="4">
    <location>
        <begin position="386"/>
        <end position="405"/>
    </location>
</feature>
<comment type="caution">
    <text evidence="5">The sequence shown here is derived from an EMBL/GenBank/DDBJ whole genome shotgun (WGS) entry which is preliminary data.</text>
</comment>
<dbReference type="SMART" id="SM00248">
    <property type="entry name" value="ANK"/>
    <property type="match status" value="5"/>
</dbReference>
<feature type="region of interest" description="Disordered" evidence="4">
    <location>
        <begin position="40"/>
        <end position="87"/>
    </location>
</feature>
<dbReference type="PANTHER" id="PTHR24123:SF33">
    <property type="entry name" value="PROTEIN HOS4"/>
    <property type="match status" value="1"/>
</dbReference>
<keyword evidence="6" id="KW-1185">Reference proteome</keyword>
<evidence type="ECO:0000313" key="5">
    <source>
        <dbReference type="EMBL" id="CAK9088676.1"/>
    </source>
</evidence>
<organism evidence="5 6">
    <name type="scientific">Durusdinium trenchii</name>
    <dbReference type="NCBI Taxonomy" id="1381693"/>
    <lineage>
        <taxon>Eukaryota</taxon>
        <taxon>Sar</taxon>
        <taxon>Alveolata</taxon>
        <taxon>Dinophyceae</taxon>
        <taxon>Suessiales</taxon>
        <taxon>Symbiodiniaceae</taxon>
        <taxon>Durusdinium</taxon>
    </lineage>
</organism>
<evidence type="ECO:0000313" key="6">
    <source>
        <dbReference type="Proteomes" id="UP001642464"/>
    </source>
</evidence>
<dbReference type="PANTHER" id="PTHR24123">
    <property type="entry name" value="ANKYRIN REPEAT-CONTAINING"/>
    <property type="match status" value="1"/>
</dbReference>
<proteinExistence type="predicted"/>
<feature type="non-terminal residue" evidence="5">
    <location>
        <position position="1"/>
    </location>
</feature>
<feature type="compositionally biased region" description="Basic and acidic residues" evidence="4">
    <location>
        <begin position="431"/>
        <end position="444"/>
    </location>
</feature>
<dbReference type="PROSITE" id="PS50088">
    <property type="entry name" value="ANK_REPEAT"/>
    <property type="match status" value="2"/>
</dbReference>
<feature type="repeat" description="ANK" evidence="3">
    <location>
        <begin position="232"/>
        <end position="264"/>
    </location>
</feature>
<dbReference type="Pfam" id="PF00023">
    <property type="entry name" value="Ank"/>
    <property type="match status" value="1"/>
</dbReference>
<feature type="compositionally biased region" description="Low complexity" evidence="4">
    <location>
        <begin position="52"/>
        <end position="66"/>
    </location>
</feature>
<dbReference type="Gene3D" id="1.25.40.20">
    <property type="entry name" value="Ankyrin repeat-containing domain"/>
    <property type="match status" value="1"/>
</dbReference>
<reference evidence="5 6" key="1">
    <citation type="submission" date="2024-02" db="EMBL/GenBank/DDBJ databases">
        <authorList>
            <person name="Chen Y."/>
            <person name="Shah S."/>
            <person name="Dougan E. K."/>
            <person name="Thang M."/>
            <person name="Chan C."/>
        </authorList>
    </citation>
    <scope>NUCLEOTIDE SEQUENCE [LARGE SCALE GENOMIC DNA]</scope>
</reference>
<dbReference type="InterPro" id="IPR051165">
    <property type="entry name" value="Multifunctional_ANK_Repeat"/>
</dbReference>
<feature type="compositionally biased region" description="Basic and acidic residues" evidence="4">
    <location>
        <begin position="127"/>
        <end position="142"/>
    </location>
</feature>
<feature type="compositionally biased region" description="Basic and acidic residues" evidence="4">
    <location>
        <begin position="396"/>
        <end position="405"/>
    </location>
</feature>
<feature type="region of interest" description="Disordered" evidence="4">
    <location>
        <begin position="431"/>
        <end position="476"/>
    </location>
</feature>
<dbReference type="InterPro" id="IPR002110">
    <property type="entry name" value="Ankyrin_rpt"/>
</dbReference>
<feature type="compositionally biased region" description="Basic and acidic residues" evidence="4">
    <location>
        <begin position="461"/>
        <end position="472"/>
    </location>
</feature>
<feature type="repeat" description="ANK" evidence="3">
    <location>
        <begin position="199"/>
        <end position="231"/>
    </location>
</feature>
<dbReference type="PROSITE" id="PS50297">
    <property type="entry name" value="ANK_REP_REGION"/>
    <property type="match status" value="1"/>
</dbReference>
<dbReference type="InterPro" id="IPR036770">
    <property type="entry name" value="Ankyrin_rpt-contain_sf"/>
</dbReference>
<name>A0ABP0QNX3_9DINO</name>
<dbReference type="EMBL" id="CAXAMM010039742">
    <property type="protein sequence ID" value="CAK9088676.1"/>
    <property type="molecule type" value="Genomic_DNA"/>
</dbReference>
<feature type="region of interest" description="Disordered" evidence="4">
    <location>
        <begin position="100"/>
        <end position="155"/>
    </location>
</feature>
<evidence type="ECO:0000256" key="2">
    <source>
        <dbReference type="ARBA" id="ARBA00023043"/>
    </source>
</evidence>
<accession>A0ABP0QNX3</accession>
<evidence type="ECO:0000256" key="3">
    <source>
        <dbReference type="PROSITE-ProRule" id="PRU00023"/>
    </source>
</evidence>
<keyword evidence="1" id="KW-0677">Repeat</keyword>
<dbReference type="Proteomes" id="UP001642464">
    <property type="component" value="Unassembled WGS sequence"/>
</dbReference>
<protein>
    <submittedName>
        <fullName evidence="5">Ankyrin repeat-containing protein NPR4 (OsNPR4)</fullName>
    </submittedName>
</protein>
<evidence type="ECO:0000256" key="1">
    <source>
        <dbReference type="ARBA" id="ARBA00022737"/>
    </source>
</evidence>
<feature type="compositionally biased region" description="Pro residues" evidence="4">
    <location>
        <begin position="106"/>
        <end position="115"/>
    </location>
</feature>